<comment type="caution">
    <text evidence="1">The sequence shown here is derived from an EMBL/GenBank/DDBJ whole genome shotgun (WGS) entry which is preliminary data.</text>
</comment>
<protein>
    <submittedName>
        <fullName evidence="1">Uncharacterized protein</fullName>
    </submittedName>
</protein>
<evidence type="ECO:0000313" key="1">
    <source>
        <dbReference type="EMBL" id="GFH13476.1"/>
    </source>
</evidence>
<dbReference type="EMBL" id="BLLF01000617">
    <property type="protein sequence ID" value="GFH13476.1"/>
    <property type="molecule type" value="Genomic_DNA"/>
</dbReference>
<evidence type="ECO:0000313" key="2">
    <source>
        <dbReference type="Proteomes" id="UP000485058"/>
    </source>
</evidence>
<keyword evidence="2" id="KW-1185">Reference proteome</keyword>
<dbReference type="Proteomes" id="UP000485058">
    <property type="component" value="Unassembled WGS sequence"/>
</dbReference>
<dbReference type="AlphaFoldDB" id="A0A699Z2H1"/>
<organism evidence="1 2">
    <name type="scientific">Haematococcus lacustris</name>
    <name type="common">Green alga</name>
    <name type="synonym">Haematococcus pluvialis</name>
    <dbReference type="NCBI Taxonomy" id="44745"/>
    <lineage>
        <taxon>Eukaryota</taxon>
        <taxon>Viridiplantae</taxon>
        <taxon>Chlorophyta</taxon>
        <taxon>core chlorophytes</taxon>
        <taxon>Chlorophyceae</taxon>
        <taxon>CS clade</taxon>
        <taxon>Chlamydomonadales</taxon>
        <taxon>Haematococcaceae</taxon>
        <taxon>Haematococcus</taxon>
    </lineage>
</organism>
<name>A0A699Z2H1_HAELA</name>
<gene>
    <name evidence="1" type="ORF">HaLaN_09369</name>
</gene>
<accession>A0A699Z2H1</accession>
<reference evidence="1 2" key="1">
    <citation type="submission" date="2020-02" db="EMBL/GenBank/DDBJ databases">
        <title>Draft genome sequence of Haematococcus lacustris strain NIES-144.</title>
        <authorList>
            <person name="Morimoto D."/>
            <person name="Nakagawa S."/>
            <person name="Yoshida T."/>
            <person name="Sawayama S."/>
        </authorList>
    </citation>
    <scope>NUCLEOTIDE SEQUENCE [LARGE SCALE GENOMIC DNA]</scope>
    <source>
        <strain evidence="1 2">NIES-144</strain>
    </source>
</reference>
<sequence length="38" mass="3645">MDVAVGGVGLSLVSAAQELGYLVVGSLEAAVKITAAQG</sequence>
<proteinExistence type="predicted"/>